<dbReference type="PANTHER" id="PTHR24223">
    <property type="entry name" value="ATP-BINDING CASSETTE SUB-FAMILY C"/>
    <property type="match status" value="1"/>
</dbReference>
<name>A0A6G1FUR7_9PEZI</name>
<dbReference type="GO" id="GO:0005524">
    <property type="term" value="F:ATP binding"/>
    <property type="evidence" value="ECO:0007669"/>
    <property type="project" value="UniProtKB-KW"/>
</dbReference>
<dbReference type="InterPro" id="IPR027417">
    <property type="entry name" value="P-loop_NTPase"/>
</dbReference>
<evidence type="ECO:0000313" key="14">
    <source>
        <dbReference type="Proteomes" id="UP000504638"/>
    </source>
</evidence>
<feature type="transmembrane region" description="Helical" evidence="10">
    <location>
        <begin position="1102"/>
        <end position="1130"/>
    </location>
</feature>
<keyword evidence="4" id="KW-0547">Nucleotide-binding</keyword>
<feature type="domain" description="ABC transporter" evidence="11">
    <location>
        <begin position="601"/>
        <end position="827"/>
    </location>
</feature>
<feature type="domain" description="ABC transmembrane type-1" evidence="12">
    <location>
        <begin position="890"/>
        <end position="1169"/>
    </location>
</feature>
<dbReference type="Pfam" id="PF00664">
    <property type="entry name" value="ABC_membrane"/>
    <property type="match status" value="2"/>
</dbReference>
<dbReference type="InterPro" id="IPR044746">
    <property type="entry name" value="ABCC_6TM_D1"/>
</dbReference>
<dbReference type="InterPro" id="IPR056227">
    <property type="entry name" value="TMD0_ABC"/>
</dbReference>
<keyword evidence="6 10" id="KW-1133">Transmembrane helix</keyword>
<evidence type="ECO:0000256" key="3">
    <source>
        <dbReference type="ARBA" id="ARBA00022692"/>
    </source>
</evidence>
<evidence type="ECO:0000256" key="9">
    <source>
        <dbReference type="SAM" id="MobiDB-lite"/>
    </source>
</evidence>
<reference evidence="15" key="3">
    <citation type="submission" date="2025-04" db="UniProtKB">
        <authorList>
            <consortium name="RefSeq"/>
        </authorList>
    </citation>
    <scope>IDENTIFICATION</scope>
    <source>
        <strain evidence="15">CBS 781.70</strain>
    </source>
</reference>
<dbReference type="InterPro" id="IPR003593">
    <property type="entry name" value="AAA+_ATPase"/>
</dbReference>
<dbReference type="OrthoDB" id="6500128at2759"/>
<feature type="transmembrane region" description="Helical" evidence="10">
    <location>
        <begin position="71"/>
        <end position="88"/>
    </location>
</feature>
<dbReference type="InterPro" id="IPR036640">
    <property type="entry name" value="ABC1_TM_sf"/>
</dbReference>
<dbReference type="RefSeq" id="XP_033531079.1">
    <property type="nucleotide sequence ID" value="XM_033677710.1"/>
</dbReference>
<protein>
    <submittedName>
        <fullName evidence="13 15">P-loop containing nucleoside triphosphate hydrolase protein</fullName>
    </submittedName>
</protein>
<feature type="transmembrane region" description="Helical" evidence="10">
    <location>
        <begin position="879"/>
        <end position="904"/>
    </location>
</feature>
<evidence type="ECO:0000256" key="6">
    <source>
        <dbReference type="ARBA" id="ARBA00022989"/>
    </source>
</evidence>
<gene>
    <name evidence="13 15" type="ORF">P152DRAFT_441622</name>
</gene>
<feature type="transmembrane region" description="Helical" evidence="10">
    <location>
        <begin position="486"/>
        <end position="510"/>
    </location>
</feature>
<evidence type="ECO:0000256" key="2">
    <source>
        <dbReference type="ARBA" id="ARBA00022448"/>
    </source>
</evidence>
<evidence type="ECO:0000256" key="8">
    <source>
        <dbReference type="ARBA" id="ARBA00023180"/>
    </source>
</evidence>
<keyword evidence="14" id="KW-1185">Reference proteome</keyword>
<evidence type="ECO:0000256" key="7">
    <source>
        <dbReference type="ARBA" id="ARBA00023136"/>
    </source>
</evidence>
<keyword evidence="13 15" id="KW-0378">Hydrolase</keyword>
<dbReference type="InterPro" id="IPR044726">
    <property type="entry name" value="ABCC_6TM_D2"/>
</dbReference>
<evidence type="ECO:0000313" key="13">
    <source>
        <dbReference type="EMBL" id="KAF1809448.1"/>
    </source>
</evidence>
<dbReference type="GO" id="GO:0016020">
    <property type="term" value="C:membrane"/>
    <property type="evidence" value="ECO:0007669"/>
    <property type="project" value="UniProtKB-SubCell"/>
</dbReference>
<keyword evidence="3 10" id="KW-0812">Transmembrane</keyword>
<feature type="transmembrane region" description="Helical" evidence="10">
    <location>
        <begin position="32"/>
        <end position="50"/>
    </location>
</feature>
<evidence type="ECO:0000256" key="5">
    <source>
        <dbReference type="ARBA" id="ARBA00022840"/>
    </source>
</evidence>
<dbReference type="SUPFAM" id="SSF52540">
    <property type="entry name" value="P-loop containing nucleoside triphosphate hydrolases"/>
    <property type="match status" value="2"/>
</dbReference>
<dbReference type="PROSITE" id="PS50929">
    <property type="entry name" value="ABC_TM1F"/>
    <property type="match status" value="2"/>
</dbReference>
<keyword evidence="5" id="KW-0067">ATP-binding</keyword>
<dbReference type="GO" id="GO:0016887">
    <property type="term" value="F:ATP hydrolysis activity"/>
    <property type="evidence" value="ECO:0007669"/>
    <property type="project" value="InterPro"/>
</dbReference>
<dbReference type="Gene3D" id="3.40.50.300">
    <property type="entry name" value="P-loop containing nucleotide triphosphate hydrolases"/>
    <property type="match status" value="2"/>
</dbReference>
<dbReference type="InterPro" id="IPR017871">
    <property type="entry name" value="ABC_transporter-like_CS"/>
</dbReference>
<keyword evidence="2" id="KW-0813">Transport</keyword>
<feature type="transmembrane region" description="Helical" evidence="10">
    <location>
        <begin position="407"/>
        <end position="426"/>
    </location>
</feature>
<keyword evidence="7 10" id="KW-0472">Membrane</keyword>
<reference evidence="15" key="2">
    <citation type="submission" date="2020-04" db="EMBL/GenBank/DDBJ databases">
        <authorList>
            <consortium name="NCBI Genome Project"/>
        </authorList>
    </citation>
    <scope>NUCLEOTIDE SEQUENCE</scope>
    <source>
        <strain evidence="15">CBS 781.70</strain>
    </source>
</reference>
<feature type="domain" description="ABC transporter" evidence="11">
    <location>
        <begin position="1221"/>
        <end position="1454"/>
    </location>
</feature>
<dbReference type="PROSITE" id="PS50893">
    <property type="entry name" value="ABC_TRANSPORTER_2"/>
    <property type="match status" value="2"/>
</dbReference>
<accession>A0A6G1FUR7</accession>
<dbReference type="Proteomes" id="UP000504638">
    <property type="component" value="Unplaced"/>
</dbReference>
<dbReference type="InterPro" id="IPR003439">
    <property type="entry name" value="ABC_transporter-like_ATP-bd"/>
</dbReference>
<dbReference type="CDD" id="cd18579">
    <property type="entry name" value="ABC_6TM_ABCC_D1"/>
    <property type="match status" value="1"/>
</dbReference>
<dbReference type="SUPFAM" id="SSF90123">
    <property type="entry name" value="ABC transporter transmembrane region"/>
    <property type="match status" value="2"/>
</dbReference>
<evidence type="ECO:0000256" key="1">
    <source>
        <dbReference type="ARBA" id="ARBA00004141"/>
    </source>
</evidence>
<keyword evidence="8" id="KW-0325">Glycoprotein</keyword>
<sequence>MARVCPTDSTFGPTVGDHCRGSFDFTLLFEDSIFALLPQCFFLLLAPIRYSTLRLRRERLTKHSRLGTLKVVATFIYAASSTALLVLWSEARFRTRETVAAAVFELLGSLTVIALSRLEHTRAVRPSHLLQLFLLVLLATDAVRLRTLFLMKYESSLVSVASVHTFLTAMLLLLESLDKSELLSDTFTRLSPEDTIGLFAQKLFWHLNGLFRAGYRQILEPDDLFSLDGDLTAESLQVSFRESWAKTRNKEKRLSLLWTIVKVIPADIVIPVIPMLLQIGMTISQTFLIPAITKYVQTPDSETTRNTGYGLLAAFSLDYMFLAIFSAWHLQALARFKAKIRGGLISLLYGKTLEISPKDVNMGSATILMNVDVEKVVEGLPRFHEFWSAAVQSGIASYILYHQLGIAFLGALVSIFSAAFICSILGSRIRPRQLNYVGMTEKRVKSVSDMVASVKGIRMLGLTSVFENRLTDLRETEVKKSNYSFHLLSIIIAIANFIFPLAALATYALFAGIDMSKGSILDFSRLFSSLSALKLITTPLLPALQSIATFQNAFSSLERIHRYLVSENHGKTSENHNIQGLDGRSSYCLQAMPHYSDTVAICLRNATIGIDTDKPIIRNANLEIPSHALTIIIGQVASGKSVFLRCLAREIELLDGTMSRSQDSVAFCSQTPWLRNQTLRENIIGESDFSSTWYNQVVYACGLQEDFVDMSQGDLTVVGSKGIALSGGQKNRMSLARAVYSRQAVLIIDDVLSGLDSTTERLVFHRVFGKQGLLRKSNSTVVLATHSLKWVQEADLLVILQSGNIVESDTPERLIESSELFKDLINDQSSETSSDNGVDENEDQTPVSLVKATPAKNSPLDDYVIDDDRRSGDKAAFKYYLSAIGLKHCIIFFSVMVLESGMTFSQFLWLKLWASFNDQSLEVMYRHLTIFIVISVLAIAFISIWIAHFSFGIIPSASRVLHARQLKALLYASFPFIVSTDIGNITNRFSQDIALVDRNLPYAFINTTGEILNCALYFGLVVVATPPIAALVPFLLGISWVIQRVYLRTSRQMRLMDLEAKAPLCTHFLETLAGISTVRAFGWSESYDRQNMELLNLSQRPFYLLAAIQNWLHLVLQLMVAGIVIVTVGLAIPLKNKLDAGFLGLALVGTMDLGIMIKVLVTSWTDLETSLSAITRIRKFATNTPQENSFGPQSIPVPTSPSKVPLETIEGHGNPIMSGCINFQDFAAGYSLTPHTPSVLQSINLTINSGERIAVVGRTGSGKSSLVASIFGLLNIRTGSISIDGLNLGAASGLSWTQVRESVVALPQEPVFIGESVLAHVDLLGTLRDIAGYSSAVSLLDLSMDTVEAVLSHGQRALLALARALVQARLRNAKIMVLDEATSSVDAETEKRMLTVCDEELFRHRPTVIAIAHRLETVMKFDRIVVMDAGKIVEVGSPGELMRKDGGRFRGLVETEN</sequence>
<proteinExistence type="predicted"/>
<evidence type="ECO:0000259" key="11">
    <source>
        <dbReference type="PROSITE" id="PS50893"/>
    </source>
</evidence>
<dbReference type="InterPro" id="IPR011527">
    <property type="entry name" value="ABC1_TM_dom"/>
</dbReference>
<feature type="transmembrane region" description="Helical" evidence="10">
    <location>
        <begin position="100"/>
        <end position="118"/>
    </location>
</feature>
<dbReference type="Pfam" id="PF00005">
    <property type="entry name" value="ABC_tran"/>
    <property type="match status" value="2"/>
</dbReference>
<dbReference type="InterPro" id="IPR050173">
    <property type="entry name" value="ABC_transporter_C-like"/>
</dbReference>
<evidence type="ECO:0000313" key="15">
    <source>
        <dbReference type="RefSeq" id="XP_033531079.1"/>
    </source>
</evidence>
<dbReference type="SMART" id="SM00382">
    <property type="entry name" value="AAA"/>
    <property type="match status" value="2"/>
</dbReference>
<feature type="region of interest" description="Disordered" evidence="9">
    <location>
        <begin position="828"/>
        <end position="854"/>
    </location>
</feature>
<evidence type="ECO:0000256" key="4">
    <source>
        <dbReference type="ARBA" id="ARBA00022741"/>
    </source>
</evidence>
<feature type="transmembrane region" description="Helical" evidence="10">
    <location>
        <begin position="256"/>
        <end position="277"/>
    </location>
</feature>
<comment type="subcellular location">
    <subcellularLocation>
        <location evidence="1">Membrane</location>
        <topology evidence="1">Multi-pass membrane protein</topology>
    </subcellularLocation>
</comment>
<dbReference type="EMBL" id="ML975172">
    <property type="protein sequence ID" value="KAF1809448.1"/>
    <property type="molecule type" value="Genomic_DNA"/>
</dbReference>
<dbReference type="PROSITE" id="PS00211">
    <property type="entry name" value="ABC_TRANSPORTER_1"/>
    <property type="match status" value="2"/>
</dbReference>
<dbReference type="Pfam" id="PF24357">
    <property type="entry name" value="TMD0_ABC"/>
    <property type="match status" value="1"/>
</dbReference>
<dbReference type="PANTHER" id="PTHR24223:SF399">
    <property type="entry name" value="ABC TRANSPORTER ATNG"/>
    <property type="match status" value="1"/>
</dbReference>
<feature type="domain" description="ABC transmembrane type-1" evidence="12">
    <location>
        <begin position="275"/>
        <end position="552"/>
    </location>
</feature>
<dbReference type="GO" id="GO:0140359">
    <property type="term" value="F:ABC-type transporter activity"/>
    <property type="evidence" value="ECO:0007669"/>
    <property type="project" value="InterPro"/>
</dbReference>
<dbReference type="CDD" id="cd18580">
    <property type="entry name" value="ABC_6TM_ABCC_D2"/>
    <property type="match status" value="1"/>
</dbReference>
<evidence type="ECO:0000256" key="10">
    <source>
        <dbReference type="SAM" id="Phobius"/>
    </source>
</evidence>
<feature type="transmembrane region" description="Helical" evidence="10">
    <location>
        <begin position="1016"/>
        <end position="1042"/>
    </location>
</feature>
<evidence type="ECO:0000259" key="12">
    <source>
        <dbReference type="PROSITE" id="PS50929"/>
    </source>
</evidence>
<organism evidence="13">
    <name type="scientific">Eremomyces bilateralis CBS 781.70</name>
    <dbReference type="NCBI Taxonomy" id="1392243"/>
    <lineage>
        <taxon>Eukaryota</taxon>
        <taxon>Fungi</taxon>
        <taxon>Dikarya</taxon>
        <taxon>Ascomycota</taxon>
        <taxon>Pezizomycotina</taxon>
        <taxon>Dothideomycetes</taxon>
        <taxon>Dothideomycetes incertae sedis</taxon>
        <taxon>Eremomycetales</taxon>
        <taxon>Eremomycetaceae</taxon>
        <taxon>Eremomyces</taxon>
    </lineage>
</organism>
<reference evidence="13 15" key="1">
    <citation type="submission" date="2020-01" db="EMBL/GenBank/DDBJ databases">
        <authorList>
            <consortium name="DOE Joint Genome Institute"/>
            <person name="Haridas S."/>
            <person name="Albert R."/>
            <person name="Binder M."/>
            <person name="Bloem J."/>
            <person name="Labutti K."/>
            <person name="Salamov A."/>
            <person name="Andreopoulos B."/>
            <person name="Baker S.E."/>
            <person name="Barry K."/>
            <person name="Bills G."/>
            <person name="Bluhm B.H."/>
            <person name="Cannon C."/>
            <person name="Castanera R."/>
            <person name="Culley D.E."/>
            <person name="Daum C."/>
            <person name="Ezra D."/>
            <person name="Gonzalez J.B."/>
            <person name="Henrissat B."/>
            <person name="Kuo A."/>
            <person name="Liang C."/>
            <person name="Lipzen A."/>
            <person name="Lutzoni F."/>
            <person name="Magnuson J."/>
            <person name="Mondo S."/>
            <person name="Nolan M."/>
            <person name="Ohm R."/>
            <person name="Pangilinan J."/>
            <person name="Park H.-J."/>
            <person name="Ramirez L."/>
            <person name="Alfaro M."/>
            <person name="Sun H."/>
            <person name="Tritt A."/>
            <person name="Yoshinaga Y."/>
            <person name="Zwiers L.-H."/>
            <person name="Turgeon B.G."/>
            <person name="Goodwin S.B."/>
            <person name="Spatafora J.W."/>
            <person name="Crous P.W."/>
            <person name="Grigoriev I.V."/>
        </authorList>
    </citation>
    <scope>NUCLEOTIDE SEQUENCE</scope>
    <source>
        <strain evidence="13 15">CBS 781.70</strain>
    </source>
</reference>
<feature type="transmembrane region" description="Helical" evidence="10">
    <location>
        <begin position="309"/>
        <end position="330"/>
    </location>
</feature>
<dbReference type="GeneID" id="54418280"/>
<dbReference type="Gene3D" id="1.20.1560.10">
    <property type="entry name" value="ABC transporter type 1, transmembrane domain"/>
    <property type="match status" value="2"/>
</dbReference>
<feature type="transmembrane region" description="Helical" evidence="10">
    <location>
        <begin position="924"/>
        <end position="947"/>
    </location>
</feature>